<gene>
    <name evidence="4" type="ORF">SAMN04489742_4848</name>
</gene>
<dbReference type="EMBL" id="FNKH01000003">
    <property type="protein sequence ID" value="SDR30879.1"/>
    <property type="molecule type" value="Genomic_DNA"/>
</dbReference>
<dbReference type="Proteomes" id="UP000181917">
    <property type="component" value="Unassembled WGS sequence"/>
</dbReference>
<organism evidence="4 5">
    <name type="scientific">Crystallibacter crystallopoietes</name>
    <dbReference type="NCBI Taxonomy" id="37928"/>
    <lineage>
        <taxon>Bacteria</taxon>
        <taxon>Bacillati</taxon>
        <taxon>Actinomycetota</taxon>
        <taxon>Actinomycetes</taxon>
        <taxon>Micrococcales</taxon>
        <taxon>Micrococcaceae</taxon>
        <taxon>Crystallibacter</taxon>
    </lineage>
</organism>
<accession>A0A1H1HZX5</accession>
<dbReference type="InterPro" id="IPR007921">
    <property type="entry name" value="CHAP_dom"/>
</dbReference>
<dbReference type="InterPro" id="IPR038765">
    <property type="entry name" value="Papain-like_cys_pep_sf"/>
</dbReference>
<feature type="transmembrane region" description="Helical" evidence="2">
    <location>
        <begin position="209"/>
        <end position="231"/>
    </location>
</feature>
<keyword evidence="2" id="KW-0812">Transmembrane</keyword>
<dbReference type="Gene3D" id="3.90.1720.10">
    <property type="entry name" value="endopeptidase domain like (from Nostoc punctiforme)"/>
    <property type="match status" value="1"/>
</dbReference>
<reference evidence="4 5" key="1">
    <citation type="submission" date="2016-10" db="EMBL/GenBank/DDBJ databases">
        <authorList>
            <person name="de Groot N.N."/>
        </authorList>
    </citation>
    <scope>NUCLEOTIDE SEQUENCE [LARGE SCALE GENOMIC DNA]</scope>
    <source>
        <strain evidence="4 5">DSM 20117</strain>
    </source>
</reference>
<name>A0A1H1HZX5_9MICC</name>
<dbReference type="STRING" id="37928.SAMN04489742_4848"/>
<evidence type="ECO:0000313" key="4">
    <source>
        <dbReference type="EMBL" id="SDR30879.1"/>
    </source>
</evidence>
<keyword evidence="2" id="KW-1133">Transmembrane helix</keyword>
<evidence type="ECO:0000259" key="3">
    <source>
        <dbReference type="PROSITE" id="PS50911"/>
    </source>
</evidence>
<dbReference type="Pfam" id="PF05257">
    <property type="entry name" value="CHAP"/>
    <property type="match status" value="1"/>
</dbReference>
<feature type="region of interest" description="Disordered" evidence="1">
    <location>
        <begin position="21"/>
        <end position="41"/>
    </location>
</feature>
<evidence type="ECO:0000313" key="5">
    <source>
        <dbReference type="Proteomes" id="UP000181917"/>
    </source>
</evidence>
<protein>
    <submittedName>
        <fullName evidence="4">CHAP domain-containing protein</fullName>
    </submittedName>
</protein>
<dbReference type="SUPFAM" id="SSF54001">
    <property type="entry name" value="Cysteine proteinases"/>
    <property type="match status" value="1"/>
</dbReference>
<dbReference type="AlphaFoldDB" id="A0A1H1HZX5"/>
<keyword evidence="5" id="KW-1185">Reference proteome</keyword>
<evidence type="ECO:0000256" key="2">
    <source>
        <dbReference type="SAM" id="Phobius"/>
    </source>
</evidence>
<dbReference type="PROSITE" id="PS50911">
    <property type="entry name" value="CHAP"/>
    <property type="match status" value="1"/>
</dbReference>
<sequence>MDNKACLVLANSRGIKAHASGTQTSTADIPLSGEPSSDTCPTSRDCAVQGRSFPQEISHIHVALLAQPGKIYGVLDALPAAVAGFPLGGDKGLGFQRLDVDVDLPVIHAEPFSDVSGGVTFGMPGKVPDDGSPQSVGVENAQGVSNLWGQSGNRLVDAGHFIILAYLRSPMNLQHLLSDATIIIKVLLLELGAHANAEMGGPDVKPKGLMIGAIALVPAVFLGLVFSLVLLGGSRPAAAACTPVSAAGGDTNVDGYTEEQLKNAAAIVNAGKTLNLPVKGQMISVMVALGESGLRVLDYGDGPGPDSRGLFQQRDNGAWGSYADRMDPATSATNFIRALQAVDGWELLEPTIAGNKVQRNADPYHYEKYWPEAVKLVEALSDGKSSLEGSGCAVPGQPGAGDDYPWKDAPTWQQVGANDASTSPLNMYYRECVDFALWRVNQQMGSTTAPFKYLNGTFRPDGKRLGSAVTWKAGWHAKGWPTGSVPRVGAVVWYAPGVGGADPTFGHVAVVKEVNDDGTFIEEGYNGNPPPDDHNYYTRTVSSTAPSAFLYLPVHEENK</sequence>
<keyword evidence="2" id="KW-0472">Membrane</keyword>
<feature type="domain" description="Peptidase C51" evidence="3">
    <location>
        <begin position="407"/>
        <end position="553"/>
    </location>
</feature>
<evidence type="ECO:0000256" key="1">
    <source>
        <dbReference type="SAM" id="MobiDB-lite"/>
    </source>
</evidence>
<proteinExistence type="predicted"/>